<keyword evidence="9" id="KW-1185">Reference proteome</keyword>
<dbReference type="Pfam" id="PF00696">
    <property type="entry name" value="AA_kinase"/>
    <property type="match status" value="1"/>
</dbReference>
<dbReference type="PANTHER" id="PTHR30409:SF1">
    <property type="entry name" value="CARBAMATE KINASE-RELATED"/>
    <property type="match status" value="1"/>
</dbReference>
<keyword evidence="3 6" id="KW-0808">Transferase</keyword>
<protein>
    <recommendedName>
        <fullName evidence="2 5">Carbamate kinase</fullName>
    </recommendedName>
</protein>
<evidence type="ECO:0000313" key="9">
    <source>
        <dbReference type="Proteomes" id="UP001597092"/>
    </source>
</evidence>
<evidence type="ECO:0000259" key="7">
    <source>
        <dbReference type="Pfam" id="PF00696"/>
    </source>
</evidence>
<evidence type="ECO:0000256" key="3">
    <source>
        <dbReference type="ARBA" id="ARBA00022679"/>
    </source>
</evidence>
<dbReference type="Proteomes" id="UP001597092">
    <property type="component" value="Unassembled WGS sequence"/>
</dbReference>
<dbReference type="FunFam" id="3.40.1160.10:FF:000007">
    <property type="entry name" value="Carbamate kinase"/>
    <property type="match status" value="1"/>
</dbReference>
<dbReference type="InterPro" id="IPR036393">
    <property type="entry name" value="AceGlu_kinase-like_sf"/>
</dbReference>
<evidence type="ECO:0000256" key="2">
    <source>
        <dbReference type="ARBA" id="ARBA00020752"/>
    </source>
</evidence>
<dbReference type="SUPFAM" id="SSF53633">
    <property type="entry name" value="Carbamate kinase-like"/>
    <property type="match status" value="1"/>
</dbReference>
<dbReference type="PRINTS" id="PR01469">
    <property type="entry name" value="CARBMTKINASE"/>
</dbReference>
<reference evidence="8 9" key="1">
    <citation type="journal article" date="2019" name="Int. J. Syst. Evol. Microbiol.">
        <title>The Global Catalogue of Microorganisms (GCM) 10K type strain sequencing project: providing services to taxonomists for standard genome sequencing and annotation.</title>
        <authorList>
            <consortium name="The Broad Institute Genomics Platform"/>
            <consortium name="The Broad Institute Genome Sequencing Center for Infectious Disease"/>
            <person name="Wu L."/>
            <person name="Ma J."/>
        </authorList>
    </citation>
    <scope>NUCLEOTIDE SEQUENCE [LARGE SCALE GENOMIC DNA]</scope>
    <source>
        <strain evidence="8 9">CGMCC 1.10387</strain>
    </source>
</reference>
<evidence type="ECO:0000256" key="4">
    <source>
        <dbReference type="ARBA" id="ARBA00022777"/>
    </source>
</evidence>
<keyword evidence="4 6" id="KW-0418">Kinase</keyword>
<sequence length="313" mass="33338">MDGSAPDRRTGPVVVALGGNTLLGKQGPWTVDEQTAAIERTAREISEAIEDGYEIVLTHGNGPQVGTLLLQQETASETPQLPLDVLVAETQAQIGYLLQQALDNELTDSTDFITIVTQVVVDGDDPAFADPTKPIGPFYTEEAAAEKPFETKRVSTGDRPYRRVVPSPEPVEIVEGDEIANLVHRGNLVIAAGGGGVPVVRDDGLSGVEAVVDKDTTTRLLASELGVGTLVLLTDVEFAYVNYDTPDQRPIREVTARALRTHLEAGEFGAGSMRPKVEACLQFVEEGGDRAVITSPDRLLDALAGETGTQVRG</sequence>
<dbReference type="NCBIfam" id="NF009007">
    <property type="entry name" value="PRK12352.1"/>
    <property type="match status" value="1"/>
</dbReference>
<gene>
    <name evidence="8" type="primary">arcC</name>
    <name evidence="8" type="ORF">ACFSAS_11275</name>
</gene>
<dbReference type="InterPro" id="IPR001048">
    <property type="entry name" value="Asp/Glu/Uridylate_kinase"/>
</dbReference>
<feature type="domain" description="Aspartate/glutamate/uridylate kinase" evidence="7">
    <location>
        <begin position="13"/>
        <end position="295"/>
    </location>
</feature>
<dbReference type="CDD" id="cd04235">
    <property type="entry name" value="AAK_CK"/>
    <property type="match status" value="1"/>
</dbReference>
<dbReference type="EMBL" id="JBHUDP010000003">
    <property type="protein sequence ID" value="MFD1686194.1"/>
    <property type="molecule type" value="Genomic_DNA"/>
</dbReference>
<comment type="caution">
    <text evidence="8">The sequence shown here is derived from an EMBL/GenBank/DDBJ whole genome shotgun (WGS) entry which is preliminary data.</text>
</comment>
<dbReference type="NCBIfam" id="TIGR00746">
    <property type="entry name" value="arcC"/>
    <property type="match status" value="1"/>
</dbReference>
<dbReference type="AlphaFoldDB" id="A0ABD6DVI7"/>
<dbReference type="GO" id="GO:0006520">
    <property type="term" value="P:amino acid metabolic process"/>
    <property type="evidence" value="ECO:0007669"/>
    <property type="project" value="UniProtKB-UniRule"/>
</dbReference>
<name>A0ABD6DVI7_9EURY</name>
<evidence type="ECO:0000256" key="6">
    <source>
        <dbReference type="PIRNR" id="PIRNR000723"/>
    </source>
</evidence>
<dbReference type="InterPro" id="IPR003964">
    <property type="entry name" value="Carb_kinase"/>
</dbReference>
<comment type="similarity">
    <text evidence="1 6">Belongs to the carbamate kinase family.</text>
</comment>
<dbReference type="RefSeq" id="WP_256308821.1">
    <property type="nucleotide sequence ID" value="NZ_JANHAW010000003.1"/>
</dbReference>
<evidence type="ECO:0000256" key="1">
    <source>
        <dbReference type="ARBA" id="ARBA00011066"/>
    </source>
</evidence>
<accession>A0ABD6DVI7</accession>
<evidence type="ECO:0000313" key="8">
    <source>
        <dbReference type="EMBL" id="MFD1686194.1"/>
    </source>
</evidence>
<dbReference type="PANTHER" id="PTHR30409">
    <property type="entry name" value="CARBAMATE KINASE"/>
    <property type="match status" value="1"/>
</dbReference>
<evidence type="ECO:0000256" key="5">
    <source>
        <dbReference type="NCBIfam" id="TIGR00746"/>
    </source>
</evidence>
<dbReference type="PIRSF" id="PIRSF000723">
    <property type="entry name" value="Carbamate_kin"/>
    <property type="match status" value="1"/>
</dbReference>
<dbReference type="Gene3D" id="3.40.1160.10">
    <property type="entry name" value="Acetylglutamate kinase-like"/>
    <property type="match status" value="1"/>
</dbReference>
<organism evidence="8 9">
    <name type="scientific">Halobellus litoreus</name>
    <dbReference type="NCBI Taxonomy" id="755310"/>
    <lineage>
        <taxon>Archaea</taxon>
        <taxon>Methanobacteriati</taxon>
        <taxon>Methanobacteriota</taxon>
        <taxon>Stenosarchaea group</taxon>
        <taxon>Halobacteria</taxon>
        <taxon>Halobacteriales</taxon>
        <taxon>Haloferacaceae</taxon>
        <taxon>Halobellus</taxon>
    </lineage>
</organism>
<dbReference type="GO" id="GO:0008804">
    <property type="term" value="F:carbamate kinase activity"/>
    <property type="evidence" value="ECO:0007669"/>
    <property type="project" value="UniProtKB-UniRule"/>
</dbReference>
<proteinExistence type="inferred from homology"/>